<keyword evidence="2" id="KW-0238">DNA-binding</keyword>
<evidence type="ECO:0000256" key="3">
    <source>
        <dbReference type="ARBA" id="ARBA00023163"/>
    </source>
</evidence>
<dbReference type="Gene3D" id="3.20.80.10">
    <property type="entry name" value="Regulatory factor, effector binding domain"/>
    <property type="match status" value="1"/>
</dbReference>
<dbReference type="GO" id="GO:0043565">
    <property type="term" value="F:sequence-specific DNA binding"/>
    <property type="evidence" value="ECO:0007669"/>
    <property type="project" value="InterPro"/>
</dbReference>
<dbReference type="SMART" id="SM00342">
    <property type="entry name" value="HTH_ARAC"/>
    <property type="match status" value="1"/>
</dbReference>
<dbReference type="Pfam" id="PF06445">
    <property type="entry name" value="GyrI-like"/>
    <property type="match status" value="1"/>
</dbReference>
<dbReference type="Gene3D" id="1.10.10.60">
    <property type="entry name" value="Homeodomain-like"/>
    <property type="match status" value="2"/>
</dbReference>
<dbReference type="PROSITE" id="PS01124">
    <property type="entry name" value="HTH_ARAC_FAMILY_2"/>
    <property type="match status" value="1"/>
</dbReference>
<dbReference type="EMBL" id="LXLT01000037">
    <property type="protein sequence ID" value="OFD77968.1"/>
    <property type="molecule type" value="Genomic_DNA"/>
</dbReference>
<dbReference type="InterPro" id="IPR010499">
    <property type="entry name" value="AraC_E-bd"/>
</dbReference>
<dbReference type="Pfam" id="PF12833">
    <property type="entry name" value="HTH_18"/>
    <property type="match status" value="1"/>
</dbReference>
<gene>
    <name evidence="5" type="ORF">BWGOE8_30220</name>
</gene>
<evidence type="ECO:0000259" key="4">
    <source>
        <dbReference type="PROSITE" id="PS01124"/>
    </source>
</evidence>
<comment type="caution">
    <text evidence="5">The sequence shown here is derived from an EMBL/GenBank/DDBJ whole genome shotgun (WGS) entry which is preliminary data.</text>
</comment>
<dbReference type="PROSITE" id="PS00041">
    <property type="entry name" value="HTH_ARAC_FAMILY_1"/>
    <property type="match status" value="1"/>
</dbReference>
<dbReference type="InterPro" id="IPR018060">
    <property type="entry name" value="HTH_AraC"/>
</dbReference>
<reference evidence="5 6" key="1">
    <citation type="submission" date="2016-05" db="EMBL/GenBank/DDBJ databases">
        <title>Bacillus thuringiensis and Bacillus weihenstephanensis as novel biocontrol agents of wilt causing Verticillium species.</title>
        <authorList>
            <person name="Hollensteiner J."/>
            <person name="Wemheuer F."/>
            <person name="Harting R."/>
            <person name="Kolarzyk A."/>
            <person name="Diaz-Valerio S."/>
            <person name="Poehlein A."/>
            <person name="Brzuszkiewicz E."/>
            <person name="Nesemann K."/>
            <person name="Braus-Stromeyer S."/>
            <person name="Braus G."/>
            <person name="Daniel R."/>
            <person name="Liesegang H."/>
        </authorList>
    </citation>
    <scope>NUCLEOTIDE SEQUENCE [LARGE SCALE GENOMIC DNA]</scope>
    <source>
        <strain evidence="5 6">GOE8</strain>
    </source>
</reference>
<dbReference type="SUPFAM" id="SSF46689">
    <property type="entry name" value="Homeodomain-like"/>
    <property type="match status" value="2"/>
</dbReference>
<dbReference type="SMART" id="SM00871">
    <property type="entry name" value="AraC_E_bind"/>
    <property type="match status" value="1"/>
</dbReference>
<dbReference type="GO" id="GO:0003700">
    <property type="term" value="F:DNA-binding transcription factor activity"/>
    <property type="evidence" value="ECO:0007669"/>
    <property type="project" value="InterPro"/>
</dbReference>
<organism evidence="5 6">
    <name type="scientific">Bacillus mycoides</name>
    <dbReference type="NCBI Taxonomy" id="1405"/>
    <lineage>
        <taxon>Bacteria</taxon>
        <taxon>Bacillati</taxon>
        <taxon>Bacillota</taxon>
        <taxon>Bacilli</taxon>
        <taxon>Bacillales</taxon>
        <taxon>Bacillaceae</taxon>
        <taxon>Bacillus</taxon>
        <taxon>Bacillus cereus group</taxon>
    </lineage>
</organism>
<keyword evidence="3" id="KW-0804">Transcription</keyword>
<dbReference type="PRINTS" id="PR00032">
    <property type="entry name" value="HTHARAC"/>
</dbReference>
<evidence type="ECO:0000256" key="1">
    <source>
        <dbReference type="ARBA" id="ARBA00023015"/>
    </source>
</evidence>
<dbReference type="Proteomes" id="UP000175706">
    <property type="component" value="Unassembled WGS sequence"/>
</dbReference>
<dbReference type="InterPro" id="IPR029442">
    <property type="entry name" value="GyrI-like"/>
</dbReference>
<dbReference type="PANTHER" id="PTHR40055">
    <property type="entry name" value="TRANSCRIPTIONAL REGULATOR YGIV-RELATED"/>
    <property type="match status" value="1"/>
</dbReference>
<keyword evidence="1" id="KW-0805">Transcription regulation</keyword>
<dbReference type="InterPro" id="IPR020449">
    <property type="entry name" value="Tscrpt_reg_AraC-type_HTH"/>
</dbReference>
<dbReference type="InterPro" id="IPR011256">
    <property type="entry name" value="Reg_factor_effector_dom_sf"/>
</dbReference>
<accession>A0A1E8B6B8</accession>
<dbReference type="PATRIC" id="fig|86662.25.peg.3078"/>
<proteinExistence type="predicted"/>
<evidence type="ECO:0000256" key="2">
    <source>
        <dbReference type="ARBA" id="ARBA00023125"/>
    </source>
</evidence>
<evidence type="ECO:0000313" key="6">
    <source>
        <dbReference type="Proteomes" id="UP000175706"/>
    </source>
</evidence>
<feature type="domain" description="HTH araC/xylS-type" evidence="4">
    <location>
        <begin position="27"/>
        <end position="126"/>
    </location>
</feature>
<evidence type="ECO:0000313" key="5">
    <source>
        <dbReference type="EMBL" id="OFD77968.1"/>
    </source>
</evidence>
<dbReference type="SUPFAM" id="SSF55136">
    <property type="entry name" value="Probable bacterial effector-binding domain"/>
    <property type="match status" value="1"/>
</dbReference>
<dbReference type="InterPro" id="IPR018062">
    <property type="entry name" value="HTH_AraC-typ_CS"/>
</dbReference>
<protein>
    <submittedName>
        <fullName evidence="5">AraC family transcriptional regulator</fullName>
    </submittedName>
</protein>
<dbReference type="InterPro" id="IPR050908">
    <property type="entry name" value="SmbC-like"/>
</dbReference>
<sequence>MLLAFLLRGGMNMESSQSRNEYLRRIYKVQDYIESHINDSLSIEELANVAGFSKFHFHRIFKGMMEEPLSRYVNRLKLERATHLLTYRPDMTITDIAYYFGFTDSAVFSRTFKSQYGVSPSHYRNYNSKNCKDVSEGSQYNECKKVRGEVEIVTADNVNVAYIRHVGTYKELAIAFPKMIEKLFRYATVQNYHVFEDTKVLTIYHDHHEFTEDYHLRTSLCITIPDESAVGTSDIGIMVIPSGKYAVGHFEIRQDEYKGAWDFLYGEWLPNSGYKPRDSYPFEVYKNDPEQHPENKHIVDIYVPIEPF</sequence>
<dbReference type="PANTHER" id="PTHR40055:SF1">
    <property type="entry name" value="TRANSCRIPTIONAL REGULATOR YGIV-RELATED"/>
    <property type="match status" value="1"/>
</dbReference>
<dbReference type="InterPro" id="IPR009057">
    <property type="entry name" value="Homeodomain-like_sf"/>
</dbReference>
<name>A0A1E8B6B8_BACMY</name>
<dbReference type="AlphaFoldDB" id="A0A1E8B6B8"/>